<evidence type="ECO:0000313" key="1">
    <source>
        <dbReference type="EMBL" id="MFC4247335.1"/>
    </source>
</evidence>
<protein>
    <recommendedName>
        <fullName evidence="3">Small CPxCG-related zinc finger protein</fullName>
    </recommendedName>
</protein>
<reference evidence="1 2" key="1">
    <citation type="journal article" date="2014" name="Int. J. Syst. Evol. Microbiol.">
        <title>Complete genome sequence of Corynebacterium casei LMG S-19264T (=DSM 44701T), isolated from a smear-ripened cheese.</title>
        <authorList>
            <consortium name="US DOE Joint Genome Institute (JGI-PGF)"/>
            <person name="Walter F."/>
            <person name="Albersmeier A."/>
            <person name="Kalinowski J."/>
            <person name="Ruckert C."/>
        </authorList>
    </citation>
    <scope>NUCLEOTIDE SEQUENCE [LARGE SCALE GENOMIC DNA]</scope>
    <source>
        <strain evidence="1 2">IBRC-M 10912</strain>
    </source>
</reference>
<dbReference type="GeneID" id="71853978"/>
<comment type="caution">
    <text evidence="1">The sequence shown here is derived from an EMBL/GenBank/DDBJ whole genome shotgun (WGS) entry which is preliminary data.</text>
</comment>
<evidence type="ECO:0008006" key="3">
    <source>
        <dbReference type="Google" id="ProtNLM"/>
    </source>
</evidence>
<accession>A0ABD5NZV0</accession>
<dbReference type="Proteomes" id="UP001595821">
    <property type="component" value="Unassembled WGS sequence"/>
</dbReference>
<gene>
    <name evidence="1" type="ORF">ACFOZ7_10040</name>
</gene>
<sequence length="53" mass="5588">MNESTDSESVSSSLPECPRCGTPVANVTITGPMDQYASPCGCRIHLGELESDD</sequence>
<evidence type="ECO:0000313" key="2">
    <source>
        <dbReference type="Proteomes" id="UP001595821"/>
    </source>
</evidence>
<dbReference type="EMBL" id="JBHSDJ010000029">
    <property type="protein sequence ID" value="MFC4247335.1"/>
    <property type="molecule type" value="Genomic_DNA"/>
</dbReference>
<dbReference type="AlphaFoldDB" id="A0ABD5NZV0"/>
<dbReference type="RefSeq" id="WP_246965986.1">
    <property type="nucleotide sequence ID" value="NZ_CP095397.1"/>
</dbReference>
<organism evidence="1 2">
    <name type="scientific">Natribaculum luteum</name>
    <dbReference type="NCBI Taxonomy" id="1586232"/>
    <lineage>
        <taxon>Archaea</taxon>
        <taxon>Methanobacteriati</taxon>
        <taxon>Methanobacteriota</taxon>
        <taxon>Stenosarchaea group</taxon>
        <taxon>Halobacteria</taxon>
        <taxon>Halobacteriales</taxon>
        <taxon>Natrialbaceae</taxon>
        <taxon>Natribaculum</taxon>
    </lineage>
</organism>
<proteinExistence type="predicted"/>
<name>A0ABD5NZV0_9EURY</name>